<dbReference type="PANTHER" id="PTHR16056:SF16">
    <property type="entry name" value="REGULATOR OF MICROTUBULE DYNAMICS PROTEIN 1"/>
    <property type="match status" value="1"/>
</dbReference>
<dbReference type="AlphaFoldDB" id="A0ABD3FSM4"/>
<sequence length="105" mass="12041">MTYYLLGRWCIAIADLTWLERKAAALLFGKPPESSYDEALKFLLKADEVATEVWKERLLAIAQVYHKKKDYPAARTWVHKALALPTGLEEDEISHEKAQALLKKL</sequence>
<gene>
    <name evidence="9" type="ORF">V7S43_005319</name>
</gene>
<dbReference type="InterPro" id="IPR011990">
    <property type="entry name" value="TPR-like_helical_dom_sf"/>
</dbReference>
<evidence type="ECO:0000256" key="3">
    <source>
        <dbReference type="ARBA" id="ARBA00022490"/>
    </source>
</evidence>
<evidence type="ECO:0000256" key="8">
    <source>
        <dbReference type="ARBA" id="ARBA00041958"/>
    </source>
</evidence>
<evidence type="ECO:0000256" key="4">
    <source>
        <dbReference type="ARBA" id="ARBA00022737"/>
    </source>
</evidence>
<comment type="subcellular location">
    <subcellularLocation>
        <location evidence="1">Cytoplasm</location>
        <location evidence="1">Cytoskeleton</location>
    </subcellularLocation>
</comment>
<keyword evidence="10" id="KW-1185">Reference proteome</keyword>
<keyword evidence="6" id="KW-0206">Cytoskeleton</keyword>
<dbReference type="GO" id="GO:0005856">
    <property type="term" value="C:cytoskeleton"/>
    <property type="evidence" value="ECO:0007669"/>
    <property type="project" value="UniProtKB-SubCell"/>
</dbReference>
<dbReference type="InterPro" id="IPR049039">
    <property type="entry name" value="RMD1-3_a_helical_rpt"/>
</dbReference>
<protein>
    <recommendedName>
        <fullName evidence="7">Regulator of microtubule dynamics protein 1</fullName>
    </recommendedName>
    <alternativeName>
        <fullName evidence="8">Protein FAM82B</fullName>
    </alternativeName>
</protein>
<dbReference type="Proteomes" id="UP001632037">
    <property type="component" value="Unassembled WGS sequence"/>
</dbReference>
<evidence type="ECO:0000256" key="7">
    <source>
        <dbReference type="ARBA" id="ARBA00039966"/>
    </source>
</evidence>
<keyword evidence="4" id="KW-0677">Repeat</keyword>
<dbReference type="SUPFAM" id="SSF48452">
    <property type="entry name" value="TPR-like"/>
    <property type="match status" value="1"/>
</dbReference>
<keyword evidence="5" id="KW-0802">TPR repeat</keyword>
<organism evidence="9 10">
    <name type="scientific">Phytophthora oleae</name>
    <dbReference type="NCBI Taxonomy" id="2107226"/>
    <lineage>
        <taxon>Eukaryota</taxon>
        <taxon>Sar</taxon>
        <taxon>Stramenopiles</taxon>
        <taxon>Oomycota</taxon>
        <taxon>Peronosporomycetes</taxon>
        <taxon>Peronosporales</taxon>
        <taxon>Peronosporaceae</taxon>
        <taxon>Phytophthora</taxon>
    </lineage>
</organism>
<proteinExistence type="predicted"/>
<dbReference type="Gene3D" id="1.25.40.10">
    <property type="entry name" value="Tetratricopeptide repeat domain"/>
    <property type="match status" value="1"/>
</dbReference>
<reference evidence="9 10" key="1">
    <citation type="submission" date="2024-09" db="EMBL/GenBank/DDBJ databases">
        <title>Genome sequencing and assembly of Phytophthora oleae, isolate VK10A, causative agent of rot of olive drupes.</title>
        <authorList>
            <person name="Conti Taguali S."/>
            <person name="Riolo M."/>
            <person name="La Spada F."/>
            <person name="Cacciola S.O."/>
            <person name="Dionisio G."/>
        </authorList>
    </citation>
    <scope>NUCLEOTIDE SEQUENCE [LARGE SCALE GENOMIC DNA]</scope>
    <source>
        <strain evidence="9 10">VK10A</strain>
    </source>
</reference>
<comment type="subunit">
    <text evidence="2">Interacts with microtubules.</text>
</comment>
<dbReference type="PANTHER" id="PTHR16056">
    <property type="entry name" value="REGULATOR OF MICROTUBULE DYNAMICS PROTEIN"/>
    <property type="match status" value="1"/>
</dbReference>
<dbReference type="Pfam" id="PF21033">
    <property type="entry name" value="RMD1-3"/>
    <property type="match status" value="1"/>
</dbReference>
<accession>A0ABD3FSM4</accession>
<dbReference type="EMBL" id="JBIMZQ010000008">
    <property type="protein sequence ID" value="KAL3669945.1"/>
    <property type="molecule type" value="Genomic_DNA"/>
</dbReference>
<evidence type="ECO:0000256" key="5">
    <source>
        <dbReference type="ARBA" id="ARBA00022803"/>
    </source>
</evidence>
<name>A0ABD3FSM4_9STRA</name>
<evidence type="ECO:0000256" key="1">
    <source>
        <dbReference type="ARBA" id="ARBA00004245"/>
    </source>
</evidence>
<evidence type="ECO:0000313" key="10">
    <source>
        <dbReference type="Proteomes" id="UP001632037"/>
    </source>
</evidence>
<evidence type="ECO:0000256" key="6">
    <source>
        <dbReference type="ARBA" id="ARBA00023212"/>
    </source>
</evidence>
<evidence type="ECO:0000256" key="2">
    <source>
        <dbReference type="ARBA" id="ARBA00011375"/>
    </source>
</evidence>
<comment type="caution">
    <text evidence="9">The sequence shown here is derived from an EMBL/GenBank/DDBJ whole genome shotgun (WGS) entry which is preliminary data.</text>
</comment>
<keyword evidence="3" id="KW-0963">Cytoplasm</keyword>
<evidence type="ECO:0000313" key="9">
    <source>
        <dbReference type="EMBL" id="KAL3669945.1"/>
    </source>
</evidence>